<keyword evidence="4 10" id="KW-0813">Transport</keyword>
<comment type="function">
    <text evidence="10">Phospholipid scramblase involved in autophagy. Cycles between the preautophagosomal structure/phagophore assembly site (PAS) and the cytoplasmic vesicle pool and supplies membrane for the growing autophagosome. Lipid scramblase activity plays a key role in preautophagosomal structure/phagophore assembly by distributing the phospholipids that arrive through ATG2 from the cytoplasmic to the luminal leaflet of the bilayer, thereby driving autophagosomal membrane expansion.</text>
</comment>
<organism evidence="12">
    <name type="scientific">Hirondellea gigas</name>
    <dbReference type="NCBI Taxonomy" id="1518452"/>
    <lineage>
        <taxon>Eukaryota</taxon>
        <taxon>Metazoa</taxon>
        <taxon>Ecdysozoa</taxon>
        <taxon>Arthropoda</taxon>
        <taxon>Crustacea</taxon>
        <taxon>Multicrustacea</taxon>
        <taxon>Malacostraca</taxon>
        <taxon>Eumalacostraca</taxon>
        <taxon>Peracarida</taxon>
        <taxon>Amphipoda</taxon>
        <taxon>Amphilochidea</taxon>
        <taxon>Lysianassida</taxon>
        <taxon>Lysianassidira</taxon>
        <taxon>Lysianassoidea</taxon>
        <taxon>Lysianassidae</taxon>
        <taxon>Hirondellea</taxon>
    </lineage>
</organism>
<proteinExistence type="evidence at transcript level"/>
<evidence type="ECO:0000313" key="12">
    <source>
        <dbReference type="EMBL" id="LAC21067.1"/>
    </source>
</evidence>
<evidence type="ECO:0000256" key="2">
    <source>
        <dbReference type="ARBA" id="ARBA00006185"/>
    </source>
</evidence>
<evidence type="ECO:0000256" key="3">
    <source>
        <dbReference type="ARBA" id="ARBA00018074"/>
    </source>
</evidence>
<dbReference type="GO" id="GO:0034497">
    <property type="term" value="P:protein localization to phagophore assembly site"/>
    <property type="evidence" value="ECO:0007669"/>
    <property type="project" value="TreeGrafter"/>
</dbReference>
<dbReference type="AlphaFoldDB" id="A0A6A7FR36"/>
<feature type="region of interest" description="Disordered" evidence="11">
    <location>
        <begin position="432"/>
        <end position="469"/>
    </location>
</feature>
<dbReference type="GO" id="GO:0005776">
    <property type="term" value="C:autophagosome"/>
    <property type="evidence" value="ECO:0007669"/>
    <property type="project" value="TreeGrafter"/>
</dbReference>
<keyword evidence="7 10" id="KW-0072">Autophagy</keyword>
<comment type="similarity">
    <text evidence="2 10">Belongs to the ATG9 family.</text>
</comment>
<evidence type="ECO:0000256" key="9">
    <source>
        <dbReference type="ARBA" id="ARBA00023136"/>
    </source>
</evidence>
<feature type="region of interest" description="Disordered" evidence="11">
    <location>
        <begin position="384"/>
        <end position="404"/>
    </location>
</feature>
<keyword evidence="9" id="KW-0472">Membrane</keyword>
<name>A0A6A7FR36_9CRUS</name>
<dbReference type="GO" id="GO:0061709">
    <property type="term" value="P:reticulophagy"/>
    <property type="evidence" value="ECO:0007669"/>
    <property type="project" value="TreeGrafter"/>
</dbReference>
<comment type="subcellular location">
    <subcellularLocation>
        <location evidence="1 10">Preautophagosomal structure membrane</location>
        <topology evidence="1 10">Multi-pass membrane protein</topology>
    </subcellularLocation>
</comment>
<keyword evidence="8 10" id="KW-0445">Lipid transport</keyword>
<dbReference type="GO" id="GO:0000422">
    <property type="term" value="P:autophagy of mitochondrion"/>
    <property type="evidence" value="ECO:0007669"/>
    <property type="project" value="TreeGrafter"/>
</dbReference>
<evidence type="ECO:0000256" key="4">
    <source>
        <dbReference type="ARBA" id="ARBA00022448"/>
    </source>
</evidence>
<accession>A0A6A7FR36</accession>
<dbReference type="GO" id="GO:0034045">
    <property type="term" value="C:phagophore assembly site membrane"/>
    <property type="evidence" value="ECO:0007669"/>
    <property type="project" value="UniProtKB-SubCell"/>
</dbReference>
<dbReference type="GO" id="GO:0034727">
    <property type="term" value="P:piecemeal microautophagy of the nucleus"/>
    <property type="evidence" value="ECO:0007669"/>
    <property type="project" value="TreeGrafter"/>
</dbReference>
<dbReference type="Pfam" id="PF04109">
    <property type="entry name" value="ATG9"/>
    <property type="match status" value="1"/>
</dbReference>
<evidence type="ECO:0000256" key="8">
    <source>
        <dbReference type="ARBA" id="ARBA00023055"/>
    </source>
</evidence>
<dbReference type="PANTHER" id="PTHR13038">
    <property type="entry name" value="APG9 AUTOPHAGY 9"/>
    <property type="match status" value="1"/>
</dbReference>
<dbReference type="EMBL" id="IACT01001736">
    <property type="protein sequence ID" value="LAC21067.1"/>
    <property type="molecule type" value="mRNA"/>
</dbReference>
<keyword evidence="6" id="KW-1133">Transmembrane helix</keyword>
<evidence type="ECO:0000256" key="5">
    <source>
        <dbReference type="ARBA" id="ARBA00022692"/>
    </source>
</evidence>
<reference evidence="12" key="1">
    <citation type="submission" date="2017-11" db="EMBL/GenBank/DDBJ databases">
        <title>The sensing device of the deep-sea amphipod.</title>
        <authorList>
            <person name="Kobayashi H."/>
            <person name="Nagahama T."/>
            <person name="Arai W."/>
            <person name="Sasagawa Y."/>
            <person name="Umeda M."/>
            <person name="Hayashi T."/>
            <person name="Nikaido I."/>
            <person name="Watanabe H."/>
            <person name="Oguri K."/>
            <person name="Kitazato H."/>
            <person name="Fujioka K."/>
            <person name="Kido Y."/>
            <person name="Takami H."/>
        </authorList>
    </citation>
    <scope>NUCLEOTIDE SEQUENCE</scope>
    <source>
        <tissue evidence="12">Whole body</tissue>
    </source>
</reference>
<sequence>MAGAILVLFLAMTLFDDDFVKLVHVWSIILIVGFLMKASSAAIPDDNVVFIPEVMMKRILSHIHYLPRKYEGKVHTSEVRDDFSQLFQYKFVFIIEEVIAAISTPFILFFCLRHRAEDIVKFIHNFTVDVEGIGHVCSFAQMDLKKHGSAFWQPDAPESGETRPVPNYKPDDGRTELSLLHFTCNNPDWKPPKSGTAFITKVQGRAGAAAPQQLSTLYDTTGLSLDSLNLTVCERRLAEMRSNSVMGQQLSTSNQVQRSTDESVVPFDPALHGSIGSGMLSPNLLQASSMHQSSVGIQNSTFFALGAAMDADTSINSLTKIQRYQAAQDLGASCLYLRELNNQRQRISRGQVNMVTHQQPSTQYQDMRDDREVQSVFRHPLATNTNYGQDRLIPRSPSPPAVDPFQDAYMSNIVSTQPENVGSQYQSMLYSASTQIQQREQQQRDLEQQHQAAGSAFSDDNHFLHPSQR</sequence>
<protein>
    <recommendedName>
        <fullName evidence="3 10">Autophagy-related protein 9</fullName>
    </recommendedName>
</protein>
<dbReference type="InterPro" id="IPR007241">
    <property type="entry name" value="Autophagy-rel_prot_9"/>
</dbReference>
<evidence type="ECO:0000256" key="6">
    <source>
        <dbReference type="ARBA" id="ARBA00022989"/>
    </source>
</evidence>
<dbReference type="PANTHER" id="PTHR13038:SF10">
    <property type="entry name" value="AUTOPHAGY-RELATED PROTEIN 9"/>
    <property type="match status" value="1"/>
</dbReference>
<evidence type="ECO:0000256" key="10">
    <source>
        <dbReference type="RuleBase" id="RU364027"/>
    </source>
</evidence>
<evidence type="ECO:0000256" key="1">
    <source>
        <dbReference type="ARBA" id="ARBA00004511"/>
    </source>
</evidence>
<dbReference type="GO" id="GO:0006869">
    <property type="term" value="P:lipid transport"/>
    <property type="evidence" value="ECO:0007669"/>
    <property type="project" value="UniProtKB-KW"/>
</dbReference>
<keyword evidence="5" id="KW-0812">Transmembrane</keyword>
<evidence type="ECO:0000256" key="7">
    <source>
        <dbReference type="ARBA" id="ARBA00023006"/>
    </source>
</evidence>
<evidence type="ECO:0000256" key="11">
    <source>
        <dbReference type="SAM" id="MobiDB-lite"/>
    </source>
</evidence>